<sequence>MNNLFEIAEACLHNPSIDEKLVLTHHAKSLLDEGQLDFTSCQPVQAINQVKFPQKPILQAPRYMPKRNLTSQDGVIAFFHAIAHVEFMAIYLAWDLLYRFRGLPGQFYQDWLCVADEEAQHFELLRQHLRRFNVEYGDLLAHGGLWDHAVETAEDLLARLALVPRCMEARGLDVTPGIIAKFTAKGDEAGIAILTRILTDEVKHVERGSYWFKSICGQQGLEPETQYRSLISQYYRGGKPKGPFNRDMRKMAGFSDAELDWLEAG</sequence>
<proteinExistence type="predicted"/>
<reference evidence="2 3" key="1">
    <citation type="journal article" date="2013" name="Genome Announc.">
        <title>Draft Genome Sequence of the Methanotrophic Gammaproteobacterium Methyloglobulus morosus DSM 22980 Strain KoM1.</title>
        <authorList>
            <person name="Poehlein A."/>
            <person name="Deutzmann J.S."/>
            <person name="Daniel R."/>
            <person name="Simeonova D.D."/>
        </authorList>
    </citation>
    <scope>NUCLEOTIDE SEQUENCE [LARGE SCALE GENOMIC DNA]</scope>
    <source>
        <strain evidence="2 3">KoM1</strain>
    </source>
</reference>
<dbReference type="PIRSF" id="PIRSF012318">
    <property type="entry name" value="UCP012318"/>
    <property type="match status" value="1"/>
</dbReference>
<dbReference type="InterPro" id="IPR007402">
    <property type="entry name" value="DUF455"/>
</dbReference>
<dbReference type="CDD" id="cd00657">
    <property type="entry name" value="Ferritin_like"/>
    <property type="match status" value="1"/>
</dbReference>
<dbReference type="InterPro" id="IPR011197">
    <property type="entry name" value="UCP012318"/>
</dbReference>
<evidence type="ECO:0008006" key="4">
    <source>
        <dbReference type="Google" id="ProtNLM"/>
    </source>
</evidence>
<keyword evidence="1" id="KW-0812">Transmembrane</keyword>
<dbReference type="PANTHER" id="PTHR42782">
    <property type="entry name" value="SI:CH73-314G15.3"/>
    <property type="match status" value="1"/>
</dbReference>
<dbReference type="Pfam" id="PF04305">
    <property type="entry name" value="DUF455"/>
    <property type="match status" value="1"/>
</dbReference>
<dbReference type="AlphaFoldDB" id="V5BV91"/>
<accession>V5BV91</accession>
<dbReference type="OrthoDB" id="9778629at2"/>
<keyword evidence="3" id="KW-1185">Reference proteome</keyword>
<dbReference type="InterPro" id="IPR009078">
    <property type="entry name" value="Ferritin-like_SF"/>
</dbReference>
<evidence type="ECO:0000313" key="3">
    <source>
        <dbReference type="Proteomes" id="UP000017842"/>
    </source>
</evidence>
<keyword evidence="1" id="KW-1133">Transmembrane helix</keyword>
<feature type="transmembrane region" description="Helical" evidence="1">
    <location>
        <begin position="74"/>
        <end position="94"/>
    </location>
</feature>
<gene>
    <name evidence="2" type="ORF">MGMO_146c00070</name>
</gene>
<comment type="caution">
    <text evidence="2">The sequence shown here is derived from an EMBL/GenBank/DDBJ whole genome shotgun (WGS) entry which is preliminary data.</text>
</comment>
<evidence type="ECO:0000313" key="2">
    <source>
        <dbReference type="EMBL" id="ESS68468.1"/>
    </source>
</evidence>
<evidence type="ECO:0000256" key="1">
    <source>
        <dbReference type="SAM" id="Phobius"/>
    </source>
</evidence>
<dbReference type="SUPFAM" id="SSF47240">
    <property type="entry name" value="Ferritin-like"/>
    <property type="match status" value="1"/>
</dbReference>
<dbReference type="RefSeq" id="WP_023496205.1">
    <property type="nucleotide sequence ID" value="NZ_AYLO01000135.1"/>
</dbReference>
<dbReference type="EMBL" id="AYLO01000135">
    <property type="protein sequence ID" value="ESS68468.1"/>
    <property type="molecule type" value="Genomic_DNA"/>
</dbReference>
<organism evidence="2 3">
    <name type="scientific">Methyloglobulus morosus KoM1</name>
    <dbReference type="NCBI Taxonomy" id="1116472"/>
    <lineage>
        <taxon>Bacteria</taxon>
        <taxon>Pseudomonadati</taxon>
        <taxon>Pseudomonadota</taxon>
        <taxon>Gammaproteobacteria</taxon>
        <taxon>Methylococcales</taxon>
        <taxon>Methylococcaceae</taxon>
        <taxon>Methyloglobulus</taxon>
    </lineage>
</organism>
<keyword evidence="1" id="KW-0472">Membrane</keyword>
<dbReference type="Proteomes" id="UP000017842">
    <property type="component" value="Unassembled WGS sequence"/>
</dbReference>
<dbReference type="PANTHER" id="PTHR42782:SF4">
    <property type="entry name" value="DUF455 DOMAIN-CONTAINING PROTEIN"/>
    <property type="match status" value="1"/>
</dbReference>
<protein>
    <recommendedName>
        <fullName evidence="4">Ferritin-like domain-containing protein</fullName>
    </recommendedName>
</protein>
<dbReference type="PATRIC" id="fig|1116472.3.peg.3583"/>
<dbReference type="STRING" id="1116472.MGMO_146c00070"/>
<dbReference type="eggNOG" id="COG2833">
    <property type="taxonomic scope" value="Bacteria"/>
</dbReference>
<name>V5BV91_9GAMM</name>